<dbReference type="Proteomes" id="UP000597656">
    <property type="component" value="Unassembled WGS sequence"/>
</dbReference>
<sequence>MTAYDVARRLPDIPELRALCRSLAALDVVLSPGSDDRHHLYDAAWAPGEELASMWNGSGDEYSIVFTAAGAYVRGFDHESPMSPYATDDGKPWPGVLDAVPDVFRACVEEPAFSDEPGMPTVTVCLWREHGDTAWRHGDVDFPGDGDDGADWMFALLTDGTPEAFQEWAQDYYEMPVDLGAVRHVFAGQPLTAQVVAALNPSTTLADVADDVAETGYPIH</sequence>
<evidence type="ECO:0008006" key="3">
    <source>
        <dbReference type="Google" id="ProtNLM"/>
    </source>
</evidence>
<proteinExistence type="predicted"/>
<accession>A0ABQ2IFC8</accession>
<dbReference type="RefSeq" id="WP_189157480.1">
    <property type="nucleotide sequence ID" value="NZ_BMNC01000007.1"/>
</dbReference>
<protein>
    <recommendedName>
        <fullName evidence="3">Immunity protein Imm1</fullName>
    </recommendedName>
</protein>
<name>A0ABQ2IFC8_9PSEU</name>
<organism evidence="1 2">
    <name type="scientific">Lentzea pudingi</name>
    <dbReference type="NCBI Taxonomy" id="1789439"/>
    <lineage>
        <taxon>Bacteria</taxon>
        <taxon>Bacillati</taxon>
        <taxon>Actinomycetota</taxon>
        <taxon>Actinomycetes</taxon>
        <taxon>Pseudonocardiales</taxon>
        <taxon>Pseudonocardiaceae</taxon>
        <taxon>Lentzea</taxon>
    </lineage>
</organism>
<keyword evidence="2" id="KW-1185">Reference proteome</keyword>
<comment type="caution">
    <text evidence="1">The sequence shown here is derived from an EMBL/GenBank/DDBJ whole genome shotgun (WGS) entry which is preliminary data.</text>
</comment>
<reference evidence="2" key="1">
    <citation type="journal article" date="2019" name="Int. J. Syst. Evol. Microbiol.">
        <title>The Global Catalogue of Microorganisms (GCM) 10K type strain sequencing project: providing services to taxonomists for standard genome sequencing and annotation.</title>
        <authorList>
            <consortium name="The Broad Institute Genomics Platform"/>
            <consortium name="The Broad Institute Genome Sequencing Center for Infectious Disease"/>
            <person name="Wu L."/>
            <person name="Ma J."/>
        </authorList>
    </citation>
    <scope>NUCLEOTIDE SEQUENCE [LARGE SCALE GENOMIC DNA]</scope>
    <source>
        <strain evidence="2">CGMCC 4.7319</strain>
    </source>
</reference>
<dbReference type="EMBL" id="BMNC01000007">
    <property type="protein sequence ID" value="GGN06706.1"/>
    <property type="molecule type" value="Genomic_DNA"/>
</dbReference>
<gene>
    <name evidence="1" type="ORF">GCM10011609_52740</name>
</gene>
<evidence type="ECO:0000313" key="2">
    <source>
        <dbReference type="Proteomes" id="UP000597656"/>
    </source>
</evidence>
<evidence type="ECO:0000313" key="1">
    <source>
        <dbReference type="EMBL" id="GGN06706.1"/>
    </source>
</evidence>